<accession>A0A6J5TCS0</accession>
<dbReference type="PROSITE" id="PS00092">
    <property type="entry name" value="N6_MTASE"/>
    <property type="match status" value="1"/>
</dbReference>
<dbReference type="EMBL" id="LR797826">
    <property type="protein sequence ID" value="CAB4242253.1"/>
    <property type="molecule type" value="Genomic_DNA"/>
</dbReference>
<dbReference type="InterPro" id="IPR002052">
    <property type="entry name" value="DNA_methylase_N6_adenine_CS"/>
</dbReference>
<proteinExistence type="predicted"/>
<reference evidence="1" key="1">
    <citation type="submission" date="2020-05" db="EMBL/GenBank/DDBJ databases">
        <authorList>
            <person name="Chiriac C."/>
            <person name="Salcher M."/>
            <person name="Ghai R."/>
            <person name="Kavagutti S V."/>
        </authorList>
    </citation>
    <scope>NUCLEOTIDE SEQUENCE</scope>
</reference>
<dbReference type="InterPro" id="IPR029063">
    <property type="entry name" value="SAM-dependent_MTases_sf"/>
</dbReference>
<dbReference type="Gene3D" id="3.40.50.150">
    <property type="entry name" value="Vaccinia Virus protein VP39"/>
    <property type="match status" value="1"/>
</dbReference>
<sequence>MPSHDTFSVPPIGEFVRSYLRASKISIDPFARNKRWTTHTNDLNPETEAEHHMDAEAFLLMLGAQGVKADLVIFDPPYSPRQISECYKAIGLEVGMKETQSALLYQRVRNAIIPVLAPGGIVLSFGWNTVGMGKKHGFEIIEIQLCCHGGAHNDTICMAEEKLPEEQEMFGFEECVSGLPKGEAVASNCVLGHFRR</sequence>
<name>A0A6J5TCS0_9CAUD</name>
<organism evidence="1">
    <name type="scientific">uncultured Caudovirales phage</name>
    <dbReference type="NCBI Taxonomy" id="2100421"/>
    <lineage>
        <taxon>Viruses</taxon>
        <taxon>Duplodnaviria</taxon>
        <taxon>Heunggongvirae</taxon>
        <taxon>Uroviricota</taxon>
        <taxon>Caudoviricetes</taxon>
        <taxon>Peduoviridae</taxon>
        <taxon>Maltschvirus</taxon>
        <taxon>Maltschvirus maltsch</taxon>
    </lineage>
</organism>
<evidence type="ECO:0000313" key="1">
    <source>
        <dbReference type="EMBL" id="CAB4242253.1"/>
    </source>
</evidence>
<dbReference type="SUPFAM" id="SSF53335">
    <property type="entry name" value="S-adenosyl-L-methionine-dependent methyltransferases"/>
    <property type="match status" value="1"/>
</dbReference>
<gene>
    <name evidence="1" type="ORF">UFOVP83_52</name>
</gene>
<protein>
    <submittedName>
        <fullName evidence="1">Uncharacterized protein</fullName>
    </submittedName>
</protein>
<dbReference type="GO" id="GO:0003676">
    <property type="term" value="F:nucleic acid binding"/>
    <property type="evidence" value="ECO:0007669"/>
    <property type="project" value="InterPro"/>
</dbReference>
<dbReference type="GO" id="GO:0008168">
    <property type="term" value="F:methyltransferase activity"/>
    <property type="evidence" value="ECO:0007669"/>
    <property type="project" value="InterPro"/>
</dbReference>
<dbReference type="GO" id="GO:0032259">
    <property type="term" value="P:methylation"/>
    <property type="evidence" value="ECO:0007669"/>
    <property type="project" value="InterPro"/>
</dbReference>